<name>A0A6J7JDV7_9ZZZZ</name>
<gene>
    <name evidence="1" type="ORF">UFOPK3674_01856</name>
</gene>
<dbReference type="PANTHER" id="PTHR43422">
    <property type="entry name" value="THIAMINE THIAZOLE SYNTHASE"/>
    <property type="match status" value="1"/>
</dbReference>
<dbReference type="EMBL" id="CAFBMX010000010">
    <property type="protein sequence ID" value="CAB4941406.1"/>
    <property type="molecule type" value="Genomic_DNA"/>
</dbReference>
<accession>A0A6J7JDV7</accession>
<dbReference type="SUPFAM" id="SSF51905">
    <property type="entry name" value="FAD/NAD(P)-binding domain"/>
    <property type="match status" value="1"/>
</dbReference>
<protein>
    <submittedName>
        <fullName evidence="1">Unannotated protein</fullName>
    </submittedName>
</protein>
<organism evidence="1">
    <name type="scientific">freshwater metagenome</name>
    <dbReference type="NCBI Taxonomy" id="449393"/>
    <lineage>
        <taxon>unclassified sequences</taxon>
        <taxon>metagenomes</taxon>
        <taxon>ecological metagenomes</taxon>
    </lineage>
</organism>
<sequence>MGAGQVKHGEHAIVLGGSISGMASAAAVSPHFTKVTIVERDELPEGPENRRGVPQGTHTHALMTGGRDAFEALMPGFSDRMVAAGAPIFDQPRDIAFLTGQGWLKRAETGVETFFARRPVLEAVVRDLIGDFPNIELLRATATGVLATDGGDRVTGVTLECDGEQRELTGDLVIDATGRASRATKWLEALGYDVPDEVEVQPHLGYASRLVKVPDEVWPEGVTGVIALPYPGETRGGSLLLQDNGYTIMTTCGSAGDFPPGDEAGFEEFLQTAMTPILWDIYQQSEPLTEITTTRTSLNRMRQYHKMERRPAGFVCIGDSMQCMNPGYGQGMTNCSRQALEFARQLGEPGASLDAVVDGFPARVIEINAFAWGVAVGGDMRLPTTEAIGLEPPTAEDLAGAEFFTALERAATADGWLVGLLQGAINQMDPTPLFAPEVQERVAEWAQKVIPAEVTDLTRVPAL</sequence>
<dbReference type="Gene3D" id="3.50.50.60">
    <property type="entry name" value="FAD/NAD(P)-binding domain"/>
    <property type="match status" value="1"/>
</dbReference>
<dbReference type="InterPro" id="IPR036188">
    <property type="entry name" value="FAD/NAD-bd_sf"/>
</dbReference>
<dbReference type="PANTHER" id="PTHR43422:SF3">
    <property type="entry name" value="THIAMINE THIAZOLE SYNTHASE"/>
    <property type="match status" value="1"/>
</dbReference>
<proteinExistence type="predicted"/>
<evidence type="ECO:0000313" key="1">
    <source>
        <dbReference type="EMBL" id="CAB4941406.1"/>
    </source>
</evidence>
<reference evidence="1" key="1">
    <citation type="submission" date="2020-05" db="EMBL/GenBank/DDBJ databases">
        <authorList>
            <person name="Chiriac C."/>
            <person name="Salcher M."/>
            <person name="Ghai R."/>
            <person name="Kavagutti S V."/>
        </authorList>
    </citation>
    <scope>NUCLEOTIDE SEQUENCE</scope>
</reference>
<dbReference type="Pfam" id="PF12831">
    <property type="entry name" value="FAD_oxidored"/>
    <property type="match status" value="1"/>
</dbReference>
<dbReference type="AlphaFoldDB" id="A0A6J7JDV7"/>